<feature type="domain" description="Outer membrane protein beta-barrel" evidence="3">
    <location>
        <begin position="11"/>
        <end position="202"/>
    </location>
</feature>
<gene>
    <name evidence="4" type="ORF">WQQ_26690</name>
</gene>
<comment type="caution">
    <text evidence="4">The sequence shown here is derived from an EMBL/GenBank/DDBJ whole genome shotgun (WGS) entry which is preliminary data.</text>
</comment>
<dbReference type="RefSeq" id="WP_007185610.1">
    <property type="nucleotide sequence ID" value="NZ_AKGD01000002.1"/>
</dbReference>
<evidence type="ECO:0000313" key="4">
    <source>
        <dbReference type="EMBL" id="EIT69087.1"/>
    </source>
</evidence>
<dbReference type="EMBL" id="AKGD01000002">
    <property type="protein sequence ID" value="EIT69087.1"/>
    <property type="molecule type" value="Genomic_DNA"/>
</dbReference>
<evidence type="ECO:0000259" key="3">
    <source>
        <dbReference type="Pfam" id="PF13505"/>
    </source>
</evidence>
<dbReference type="AlphaFoldDB" id="I7ZBR3"/>
<keyword evidence="1 2" id="KW-0732">Signal</keyword>
<dbReference type="SUPFAM" id="SSF56935">
    <property type="entry name" value="Porins"/>
    <property type="match status" value="1"/>
</dbReference>
<dbReference type="Pfam" id="PF13505">
    <property type="entry name" value="OMP_b-brl"/>
    <property type="match status" value="1"/>
</dbReference>
<keyword evidence="5" id="KW-1185">Reference proteome</keyword>
<sequence>MRARIAQGALLGLLSVAPFQMAQAESPAGFVDAYYLPWTQLKVDAGDDVDGDVDGDGWGVKGLLKLTDQIAFNGEYQRSDYDGPSKLDSYRLGAGYYWRYFGATAEYINLDIDSGDVEGTADGVGLFLRTSWLATSGLAFTGGIGYVRLDDGGETLDGLEYNLGLDFRITRNLGVFADYRSTNLTENGVDFELNDARVGLRFVFGV</sequence>
<dbReference type="STRING" id="1172194.WQQ_26690"/>
<protein>
    <recommendedName>
        <fullName evidence="3">Outer membrane protein beta-barrel domain-containing protein</fullName>
    </recommendedName>
</protein>
<evidence type="ECO:0000256" key="2">
    <source>
        <dbReference type="SAM" id="SignalP"/>
    </source>
</evidence>
<evidence type="ECO:0000256" key="1">
    <source>
        <dbReference type="ARBA" id="ARBA00022729"/>
    </source>
</evidence>
<dbReference type="Proteomes" id="UP000003704">
    <property type="component" value="Unassembled WGS sequence"/>
</dbReference>
<dbReference type="Gene3D" id="2.40.160.10">
    <property type="entry name" value="Porin"/>
    <property type="match status" value="1"/>
</dbReference>
<name>I7ZBR3_9GAMM</name>
<proteinExistence type="predicted"/>
<dbReference type="InterPro" id="IPR023614">
    <property type="entry name" value="Porin_dom_sf"/>
</dbReference>
<feature type="signal peptide" evidence="2">
    <location>
        <begin position="1"/>
        <end position="24"/>
    </location>
</feature>
<reference evidence="4 5" key="1">
    <citation type="journal article" date="2012" name="J. Bacteriol.">
        <title>Genome Sequence of n-Alkane-Degrading Hydrocarboniphaga effusa Strain AP103T (ATCC BAA-332T).</title>
        <authorList>
            <person name="Chang H.K."/>
            <person name="Zylstra G.J."/>
            <person name="Chae J.C."/>
        </authorList>
    </citation>
    <scope>NUCLEOTIDE SEQUENCE [LARGE SCALE GENOMIC DNA]</scope>
    <source>
        <strain evidence="4 5">AP103</strain>
    </source>
</reference>
<dbReference type="OrthoDB" id="7620169at2"/>
<accession>I7ZBR3</accession>
<evidence type="ECO:0000313" key="5">
    <source>
        <dbReference type="Proteomes" id="UP000003704"/>
    </source>
</evidence>
<dbReference type="InterPro" id="IPR027385">
    <property type="entry name" value="Beta-barrel_OMP"/>
</dbReference>
<organism evidence="4 5">
    <name type="scientific">Hydrocarboniphaga effusa AP103</name>
    <dbReference type="NCBI Taxonomy" id="1172194"/>
    <lineage>
        <taxon>Bacteria</taxon>
        <taxon>Pseudomonadati</taxon>
        <taxon>Pseudomonadota</taxon>
        <taxon>Gammaproteobacteria</taxon>
        <taxon>Nevskiales</taxon>
        <taxon>Nevskiaceae</taxon>
        <taxon>Hydrocarboniphaga</taxon>
    </lineage>
</organism>
<feature type="chain" id="PRO_5003712547" description="Outer membrane protein beta-barrel domain-containing protein" evidence="2">
    <location>
        <begin position="25"/>
        <end position="206"/>
    </location>
</feature>